<evidence type="ECO:0000313" key="2">
    <source>
        <dbReference type="EMBL" id="KAF7556799.1"/>
    </source>
</evidence>
<dbReference type="SUPFAM" id="SSF51556">
    <property type="entry name" value="Metallo-dependent hydrolases"/>
    <property type="match status" value="1"/>
</dbReference>
<dbReference type="InterPro" id="IPR032466">
    <property type="entry name" value="Metal_Hydrolase"/>
</dbReference>
<organism evidence="2 3">
    <name type="scientific">Cylindrodendrum hubeiense</name>
    <dbReference type="NCBI Taxonomy" id="595255"/>
    <lineage>
        <taxon>Eukaryota</taxon>
        <taxon>Fungi</taxon>
        <taxon>Dikarya</taxon>
        <taxon>Ascomycota</taxon>
        <taxon>Pezizomycotina</taxon>
        <taxon>Sordariomycetes</taxon>
        <taxon>Hypocreomycetidae</taxon>
        <taxon>Hypocreales</taxon>
        <taxon>Nectriaceae</taxon>
        <taxon>Cylindrodendrum</taxon>
    </lineage>
</organism>
<sequence>MTAVWTGKDGPVDNGLWGTAMHPTNWAIDPMAPRRQPGPPRNGCTADISGEIATYCFISQYPPYHIAMTQINAVPGSNIKPWLRQAPQGYLFINANIVDTKAGTIIANASLATSGGKIQSISLSTPSPLPADYTVVDCQGRYLCPGLFDAHVHLCAVPGFEDLSKAFGNPNDVSLLRQPYVAAQMLHRGFTSVRDCGGAQLALKEAIADGVFPGPRLFISGHALSQFGGHGDLRGPHDQFECCGGHHGALGRLCNGVPECMAAVRTEVRCGADFIKIMGSGGVSSPTDKLEDLQFTPSEIQAMVECADNAGTFVTAHAYTSKAIRHCIDNGVRGIEHGNFVDPPTAKLMAEKGVYLTPTLITYAQMASEQWKGFLPPQLQVKNTVVFQAGLEALRIASDAGVSMCYGSDLLGPLGSAQTQEFALRAQALTPLQVLQSATINPAKMMGWEDAIGQLKEGFCADVLVLEKNPLEDATIFDEPEKYVLGVMKDGRVYKSRWSGLPADADIPIRLNSVL</sequence>
<dbReference type="SUPFAM" id="SSF51338">
    <property type="entry name" value="Composite domain of metallo-dependent hydrolases"/>
    <property type="match status" value="1"/>
</dbReference>
<dbReference type="InterPro" id="IPR051781">
    <property type="entry name" value="Metallo-dep_Hydrolase"/>
</dbReference>
<dbReference type="GO" id="GO:0016810">
    <property type="term" value="F:hydrolase activity, acting on carbon-nitrogen (but not peptide) bonds"/>
    <property type="evidence" value="ECO:0007669"/>
    <property type="project" value="InterPro"/>
</dbReference>
<accession>A0A9P5LLM3</accession>
<name>A0A9P5LLM3_9HYPO</name>
<reference evidence="2" key="1">
    <citation type="submission" date="2020-03" db="EMBL/GenBank/DDBJ databases">
        <title>Draft Genome Sequence of Cylindrodendrum hubeiense.</title>
        <authorList>
            <person name="Buettner E."/>
            <person name="Kellner H."/>
        </authorList>
    </citation>
    <scope>NUCLEOTIDE SEQUENCE</scope>
    <source>
        <strain evidence="2">IHI 201604</strain>
    </source>
</reference>
<dbReference type="Proteomes" id="UP000722485">
    <property type="component" value="Unassembled WGS sequence"/>
</dbReference>
<protein>
    <recommendedName>
        <fullName evidence="1">Amidohydrolase-related domain-containing protein</fullName>
    </recommendedName>
</protein>
<dbReference type="CDD" id="cd01299">
    <property type="entry name" value="Met_dep_hydrolase_A"/>
    <property type="match status" value="1"/>
</dbReference>
<dbReference type="Gene3D" id="3.20.20.140">
    <property type="entry name" value="Metal-dependent hydrolases"/>
    <property type="match status" value="1"/>
</dbReference>
<dbReference type="InterPro" id="IPR006680">
    <property type="entry name" value="Amidohydro-rel"/>
</dbReference>
<dbReference type="PANTHER" id="PTHR43135:SF3">
    <property type="entry name" value="ALPHA-D-RIBOSE 1-METHYLPHOSPHONATE 5-TRIPHOSPHATE DIPHOSPHATASE"/>
    <property type="match status" value="1"/>
</dbReference>
<keyword evidence="3" id="KW-1185">Reference proteome</keyword>
<dbReference type="FunFam" id="3.20.20.140:FF:000084">
    <property type="entry name" value="Peptidase M38"/>
    <property type="match status" value="1"/>
</dbReference>
<comment type="caution">
    <text evidence="2">The sequence shown here is derived from an EMBL/GenBank/DDBJ whole genome shotgun (WGS) entry which is preliminary data.</text>
</comment>
<dbReference type="PANTHER" id="PTHR43135">
    <property type="entry name" value="ALPHA-D-RIBOSE 1-METHYLPHOSPHONATE 5-TRIPHOSPHATE DIPHOSPHATASE"/>
    <property type="match status" value="1"/>
</dbReference>
<evidence type="ECO:0000259" key="1">
    <source>
        <dbReference type="Pfam" id="PF01979"/>
    </source>
</evidence>
<proteinExistence type="predicted"/>
<dbReference type="InterPro" id="IPR057744">
    <property type="entry name" value="OTAase-like"/>
</dbReference>
<gene>
    <name evidence="2" type="ORF">G7Z17_g1124</name>
</gene>
<evidence type="ECO:0000313" key="3">
    <source>
        <dbReference type="Proteomes" id="UP000722485"/>
    </source>
</evidence>
<dbReference type="AlphaFoldDB" id="A0A9P5LLM3"/>
<dbReference type="OrthoDB" id="5595695at2759"/>
<dbReference type="Pfam" id="PF01979">
    <property type="entry name" value="Amidohydro_1"/>
    <property type="match status" value="1"/>
</dbReference>
<dbReference type="EMBL" id="JAANBB010000009">
    <property type="protein sequence ID" value="KAF7556799.1"/>
    <property type="molecule type" value="Genomic_DNA"/>
</dbReference>
<feature type="domain" description="Amidohydrolase-related" evidence="1">
    <location>
        <begin position="142"/>
        <end position="493"/>
    </location>
</feature>
<dbReference type="Gene3D" id="2.30.40.10">
    <property type="entry name" value="Urease, subunit C, domain 1"/>
    <property type="match status" value="1"/>
</dbReference>
<dbReference type="InterPro" id="IPR011059">
    <property type="entry name" value="Metal-dep_hydrolase_composite"/>
</dbReference>